<proteinExistence type="predicted"/>
<keyword evidence="3" id="KW-1185">Reference proteome</keyword>
<protein>
    <submittedName>
        <fullName evidence="2">Uncharacterized protein</fullName>
    </submittedName>
</protein>
<evidence type="ECO:0000313" key="3">
    <source>
        <dbReference type="Proteomes" id="UP001642360"/>
    </source>
</evidence>
<name>A0ABC8T9B5_9AQUA</name>
<organism evidence="2 3">
    <name type="scientific">Ilex paraguariensis</name>
    <name type="common">yerba mate</name>
    <dbReference type="NCBI Taxonomy" id="185542"/>
    <lineage>
        <taxon>Eukaryota</taxon>
        <taxon>Viridiplantae</taxon>
        <taxon>Streptophyta</taxon>
        <taxon>Embryophyta</taxon>
        <taxon>Tracheophyta</taxon>
        <taxon>Spermatophyta</taxon>
        <taxon>Magnoliopsida</taxon>
        <taxon>eudicotyledons</taxon>
        <taxon>Gunneridae</taxon>
        <taxon>Pentapetalae</taxon>
        <taxon>asterids</taxon>
        <taxon>campanulids</taxon>
        <taxon>Aquifoliales</taxon>
        <taxon>Aquifoliaceae</taxon>
        <taxon>Ilex</taxon>
    </lineage>
</organism>
<gene>
    <name evidence="2" type="ORF">ILEXP_LOCUS33707</name>
</gene>
<evidence type="ECO:0000256" key="1">
    <source>
        <dbReference type="SAM" id="MobiDB-lite"/>
    </source>
</evidence>
<feature type="compositionally biased region" description="Basic and acidic residues" evidence="1">
    <location>
        <begin position="84"/>
        <end position="105"/>
    </location>
</feature>
<evidence type="ECO:0000313" key="2">
    <source>
        <dbReference type="EMBL" id="CAK9164565.1"/>
    </source>
</evidence>
<dbReference type="AlphaFoldDB" id="A0ABC8T9B5"/>
<dbReference type="EMBL" id="CAUOFW020004236">
    <property type="protein sequence ID" value="CAK9164565.1"/>
    <property type="molecule type" value="Genomic_DNA"/>
</dbReference>
<feature type="region of interest" description="Disordered" evidence="1">
    <location>
        <begin position="1"/>
        <end position="196"/>
    </location>
</feature>
<feature type="compositionally biased region" description="Polar residues" evidence="1">
    <location>
        <begin position="134"/>
        <end position="147"/>
    </location>
</feature>
<reference evidence="2 3" key="1">
    <citation type="submission" date="2024-02" db="EMBL/GenBank/DDBJ databases">
        <authorList>
            <person name="Vignale AGUSTIN F."/>
            <person name="Sosa J E."/>
            <person name="Modenutti C."/>
        </authorList>
    </citation>
    <scope>NUCLEOTIDE SEQUENCE [LARGE SCALE GENOMIC DNA]</scope>
</reference>
<feature type="compositionally biased region" description="Polar residues" evidence="1">
    <location>
        <begin position="162"/>
        <end position="196"/>
    </location>
</feature>
<accession>A0ABC8T9B5</accession>
<comment type="caution">
    <text evidence="2">The sequence shown here is derived from an EMBL/GenBank/DDBJ whole genome shotgun (WGS) entry which is preliminary data.</text>
</comment>
<feature type="compositionally biased region" description="Basic and acidic residues" evidence="1">
    <location>
        <begin position="10"/>
        <end position="24"/>
    </location>
</feature>
<sequence length="196" mass="21873">MNWKRAAKASSKEMEQTESQREPVEQQQRAKKKTAGGQMNQKPQHHQLKTRREEIPRAAAKRGRRRDPTVIQLIDSSNLKQKGRKDAPKESGPKQKQPAETDTSRKQQQGTEKPEPQQENSKAVTKGAKDGFNPSRQGSKGKNQQVAGGQLESIKTSRKISRNQLNNTNGQEREPTQNVNQSLASGHTPPSSSTLH</sequence>
<feature type="compositionally biased region" description="Polar residues" evidence="1">
    <location>
        <begin position="106"/>
        <end position="123"/>
    </location>
</feature>
<dbReference type="Proteomes" id="UP001642360">
    <property type="component" value="Unassembled WGS sequence"/>
</dbReference>